<accession>A0A5C6DST0</accession>
<evidence type="ECO:0000313" key="1">
    <source>
        <dbReference type="EMBL" id="TWU39712.1"/>
    </source>
</evidence>
<dbReference type="OrthoDB" id="286825at2"/>
<dbReference type="Proteomes" id="UP000319143">
    <property type="component" value="Unassembled WGS sequence"/>
</dbReference>
<evidence type="ECO:0000313" key="2">
    <source>
        <dbReference type="Proteomes" id="UP000319143"/>
    </source>
</evidence>
<protein>
    <submittedName>
        <fullName evidence="1">Uncharacterized protein</fullName>
    </submittedName>
</protein>
<name>A0A5C6DST0_9BACT</name>
<keyword evidence="2" id="KW-1185">Reference proteome</keyword>
<reference evidence="1 2" key="1">
    <citation type="submission" date="2019-02" db="EMBL/GenBank/DDBJ databases">
        <title>Deep-cultivation of Planctomycetes and their phenomic and genomic characterization uncovers novel biology.</title>
        <authorList>
            <person name="Wiegand S."/>
            <person name="Jogler M."/>
            <person name="Boedeker C."/>
            <person name="Pinto D."/>
            <person name="Vollmers J."/>
            <person name="Rivas-Marin E."/>
            <person name="Kohn T."/>
            <person name="Peeters S.H."/>
            <person name="Heuer A."/>
            <person name="Rast P."/>
            <person name="Oberbeckmann S."/>
            <person name="Bunk B."/>
            <person name="Jeske O."/>
            <person name="Meyerdierks A."/>
            <person name="Storesund J.E."/>
            <person name="Kallscheuer N."/>
            <person name="Luecker S."/>
            <person name="Lage O.M."/>
            <person name="Pohl T."/>
            <person name="Merkel B.J."/>
            <person name="Hornburger P."/>
            <person name="Mueller R.-W."/>
            <person name="Bruemmer F."/>
            <person name="Labrenz M."/>
            <person name="Spormann A.M."/>
            <person name="Op Den Camp H."/>
            <person name="Overmann J."/>
            <person name="Amann R."/>
            <person name="Jetten M.S.M."/>
            <person name="Mascher T."/>
            <person name="Medema M.H."/>
            <person name="Devos D.P."/>
            <person name="Kaster A.-K."/>
            <person name="Ovreas L."/>
            <person name="Rohde M."/>
            <person name="Galperin M.Y."/>
            <person name="Jogler C."/>
        </authorList>
    </citation>
    <scope>NUCLEOTIDE SEQUENCE [LARGE SCALE GENOMIC DNA]</scope>
    <source>
        <strain evidence="1 2">Poly41</strain>
    </source>
</reference>
<organism evidence="1 2">
    <name type="scientific">Novipirellula artificiosorum</name>
    <dbReference type="NCBI Taxonomy" id="2528016"/>
    <lineage>
        <taxon>Bacteria</taxon>
        <taxon>Pseudomonadati</taxon>
        <taxon>Planctomycetota</taxon>
        <taxon>Planctomycetia</taxon>
        <taxon>Pirellulales</taxon>
        <taxon>Pirellulaceae</taxon>
        <taxon>Novipirellula</taxon>
    </lineage>
</organism>
<dbReference type="EMBL" id="SJPV01000003">
    <property type="protein sequence ID" value="TWU39712.1"/>
    <property type="molecule type" value="Genomic_DNA"/>
</dbReference>
<dbReference type="RefSeq" id="WP_146526407.1">
    <property type="nucleotide sequence ID" value="NZ_SJPV01000003.1"/>
</dbReference>
<gene>
    <name evidence="1" type="ORF">Poly41_25680</name>
</gene>
<proteinExistence type="predicted"/>
<dbReference type="AlphaFoldDB" id="A0A5C6DST0"/>
<sequence length="108" mass="12211">MRTLHHIGIPTDRVIEGMAYLEEAGVHVSDPDQSPNRIEWLRFEDQSGMPEMLKTMPHIAYRVDDLAAELKDAEMLLDPFTPMEGVTVAFVIEEGAPIEFLQIEESNS</sequence>
<comment type="caution">
    <text evidence="1">The sequence shown here is derived from an EMBL/GenBank/DDBJ whole genome shotgun (WGS) entry which is preliminary data.</text>
</comment>